<dbReference type="AlphaFoldDB" id="A0AAD5E134"/>
<evidence type="ECO:0000256" key="5">
    <source>
        <dbReference type="ARBA" id="ARBA00023239"/>
    </source>
</evidence>
<keyword evidence="5 7" id="KW-0456">Lyase</keyword>
<dbReference type="PANTHER" id="PTHR11999:SF70">
    <property type="entry name" value="MIP05841P"/>
    <property type="match status" value="1"/>
</dbReference>
<dbReference type="EMBL" id="JADXDR010000003">
    <property type="protein sequence ID" value="KAI7846406.1"/>
    <property type="molecule type" value="Genomic_DNA"/>
</dbReference>
<dbReference type="InterPro" id="IPR010977">
    <property type="entry name" value="Aromatic_deC"/>
</dbReference>
<keyword evidence="4 6" id="KW-0663">Pyridoxal phosphate</keyword>
<dbReference type="InterPro" id="IPR015422">
    <property type="entry name" value="PyrdxlP-dep_Trfase_small"/>
</dbReference>
<organism evidence="9 10">
    <name type="scientific">Chlorella ohadii</name>
    <dbReference type="NCBI Taxonomy" id="2649997"/>
    <lineage>
        <taxon>Eukaryota</taxon>
        <taxon>Viridiplantae</taxon>
        <taxon>Chlorophyta</taxon>
        <taxon>core chlorophytes</taxon>
        <taxon>Trebouxiophyceae</taxon>
        <taxon>Chlorellales</taxon>
        <taxon>Chlorellaceae</taxon>
        <taxon>Chlorella clade</taxon>
        <taxon>Chlorella</taxon>
    </lineage>
</organism>
<dbReference type="InterPro" id="IPR015421">
    <property type="entry name" value="PyrdxlP-dep_Trfase_major"/>
</dbReference>
<dbReference type="PANTHER" id="PTHR11999">
    <property type="entry name" value="GROUP II PYRIDOXAL-5-PHOSPHATE DECARBOXYLASE"/>
    <property type="match status" value="1"/>
</dbReference>
<evidence type="ECO:0000313" key="9">
    <source>
        <dbReference type="EMBL" id="KAI7846406.1"/>
    </source>
</evidence>
<keyword evidence="3" id="KW-0210">Decarboxylase</keyword>
<evidence type="ECO:0000256" key="1">
    <source>
        <dbReference type="ARBA" id="ARBA00001933"/>
    </source>
</evidence>
<comment type="caution">
    <text evidence="9">The sequence shown here is derived from an EMBL/GenBank/DDBJ whole genome shotgun (WGS) entry which is preliminary data.</text>
</comment>
<feature type="compositionally biased region" description="Gly residues" evidence="8">
    <location>
        <begin position="372"/>
        <end position="381"/>
    </location>
</feature>
<evidence type="ECO:0000256" key="6">
    <source>
        <dbReference type="PIRSR" id="PIRSR602129-50"/>
    </source>
</evidence>
<proteinExistence type="inferred from homology"/>
<protein>
    <submittedName>
        <fullName evidence="9">Uncharacterized protein</fullName>
    </submittedName>
</protein>
<dbReference type="GO" id="GO:0016831">
    <property type="term" value="F:carboxy-lyase activity"/>
    <property type="evidence" value="ECO:0007669"/>
    <property type="project" value="UniProtKB-KW"/>
</dbReference>
<evidence type="ECO:0000256" key="4">
    <source>
        <dbReference type="ARBA" id="ARBA00022898"/>
    </source>
</evidence>
<dbReference type="Gene3D" id="3.40.640.10">
    <property type="entry name" value="Type I PLP-dependent aspartate aminotransferase-like (Major domain)"/>
    <property type="match status" value="1"/>
</dbReference>
<dbReference type="Proteomes" id="UP001205105">
    <property type="component" value="Unassembled WGS sequence"/>
</dbReference>
<gene>
    <name evidence="9" type="ORF">COHA_000116</name>
</gene>
<dbReference type="GO" id="GO:0019752">
    <property type="term" value="P:carboxylic acid metabolic process"/>
    <property type="evidence" value="ECO:0007669"/>
    <property type="project" value="InterPro"/>
</dbReference>
<dbReference type="GO" id="GO:0030170">
    <property type="term" value="F:pyridoxal phosphate binding"/>
    <property type="evidence" value="ECO:0007669"/>
    <property type="project" value="InterPro"/>
</dbReference>
<keyword evidence="10" id="KW-1185">Reference proteome</keyword>
<evidence type="ECO:0000313" key="10">
    <source>
        <dbReference type="Proteomes" id="UP001205105"/>
    </source>
</evidence>
<dbReference type="Gene3D" id="1.20.1340.10">
    <property type="entry name" value="dopa decarboxylase, N-terminal domain"/>
    <property type="match status" value="1"/>
</dbReference>
<sequence length="529" mass="55800">MSQAQPGFLRRALPAASPEQGESATAVLRDIKALVLPGLTHWQHPRFFAYFPCCASVPSILGGMLAAAVNVLGFQWAASPACTELEQISLDWLAALLNLPPNLCPAASPAAGAVLYGTASEALLAALLAAKARTLAGRQPEDALKLVVYATDQTHSCCRKACMVAGILHMRQLRTCSEQGFAMQPQALEAAVQADLAAGLLPCFVCATIGTTGCCAVDPVGELAPVARSHGMWLHVDAAWAGAFAILPAQREAHFRGLEGADSYDVNPHKALLCGWECSAAYFRDIQWVRRALTVPAADSPYLQNDRCGSGRFSLRLFEGPLGQAGDEADAGMPTAAGMGTTAALPSRSGLTSTSSTAETKAAIATISGCGSSSGSGGGEPAGRQAPASLEPPLERSDLDIVFGHGGFRGLRLWMVLRMYGANGLRHLMQHRLRMQSFLADLVAADERFELVVPPRFGLVCFRLRGCTNQANAELLEAVNRSGTAFLSHTMLSGRYVIRCALGGTLTQGCHVETAWRTVQRCAGAVLVA</sequence>
<reference evidence="9" key="1">
    <citation type="submission" date="2020-11" db="EMBL/GenBank/DDBJ databases">
        <title>Chlorella ohadii genome sequencing and assembly.</title>
        <authorList>
            <person name="Murik O."/>
            <person name="Treves H."/>
            <person name="Kedem I."/>
            <person name="Shotland Y."/>
            <person name="Kaplan A."/>
        </authorList>
    </citation>
    <scope>NUCLEOTIDE SEQUENCE</scope>
    <source>
        <strain evidence="9">1</strain>
    </source>
</reference>
<accession>A0AAD5E134</accession>
<name>A0AAD5E134_9CHLO</name>
<dbReference type="InterPro" id="IPR015424">
    <property type="entry name" value="PyrdxlP-dep_Trfase"/>
</dbReference>
<dbReference type="PRINTS" id="PR00800">
    <property type="entry name" value="YHDCRBOXLASE"/>
</dbReference>
<comment type="cofactor">
    <cofactor evidence="1 6 7">
        <name>pyridoxal 5'-phosphate</name>
        <dbReference type="ChEBI" id="CHEBI:597326"/>
    </cofactor>
</comment>
<dbReference type="GO" id="GO:0005737">
    <property type="term" value="C:cytoplasm"/>
    <property type="evidence" value="ECO:0007669"/>
    <property type="project" value="TreeGrafter"/>
</dbReference>
<evidence type="ECO:0000256" key="3">
    <source>
        <dbReference type="ARBA" id="ARBA00022793"/>
    </source>
</evidence>
<feature type="region of interest" description="Disordered" evidence="8">
    <location>
        <begin position="369"/>
        <end position="391"/>
    </location>
</feature>
<feature type="modified residue" description="N6-(pyridoxal phosphate)lysine" evidence="6">
    <location>
        <position position="270"/>
    </location>
</feature>
<dbReference type="GO" id="GO:0006520">
    <property type="term" value="P:amino acid metabolic process"/>
    <property type="evidence" value="ECO:0007669"/>
    <property type="project" value="InterPro"/>
</dbReference>
<evidence type="ECO:0000256" key="2">
    <source>
        <dbReference type="ARBA" id="ARBA00009533"/>
    </source>
</evidence>
<dbReference type="Pfam" id="PF00282">
    <property type="entry name" value="Pyridoxal_deC"/>
    <property type="match status" value="2"/>
</dbReference>
<evidence type="ECO:0000256" key="8">
    <source>
        <dbReference type="SAM" id="MobiDB-lite"/>
    </source>
</evidence>
<dbReference type="SUPFAM" id="SSF53383">
    <property type="entry name" value="PLP-dependent transferases"/>
    <property type="match status" value="2"/>
</dbReference>
<comment type="similarity">
    <text evidence="2 7">Belongs to the group II decarboxylase family.</text>
</comment>
<dbReference type="Gene3D" id="3.90.1150.10">
    <property type="entry name" value="Aspartate Aminotransferase, domain 1"/>
    <property type="match status" value="1"/>
</dbReference>
<evidence type="ECO:0000256" key="7">
    <source>
        <dbReference type="RuleBase" id="RU000382"/>
    </source>
</evidence>
<dbReference type="InterPro" id="IPR002129">
    <property type="entry name" value="PyrdxlP-dep_de-COase"/>
</dbReference>